<dbReference type="InterPro" id="IPR016181">
    <property type="entry name" value="Acyl_CoA_acyltransferase"/>
</dbReference>
<feature type="domain" description="N-acetyltransferase" evidence="1">
    <location>
        <begin position="2"/>
        <end position="73"/>
    </location>
</feature>
<accession>A0A4R2HND5</accession>
<dbReference type="Pfam" id="PF00583">
    <property type="entry name" value="Acetyltransf_1"/>
    <property type="match status" value="1"/>
</dbReference>
<keyword evidence="3" id="KW-1185">Reference proteome</keyword>
<dbReference type="OrthoDB" id="3825006at2"/>
<organism evidence="2 3">
    <name type="scientific">Kribbella steppae</name>
    <dbReference type="NCBI Taxonomy" id="2512223"/>
    <lineage>
        <taxon>Bacteria</taxon>
        <taxon>Bacillati</taxon>
        <taxon>Actinomycetota</taxon>
        <taxon>Actinomycetes</taxon>
        <taxon>Propionibacteriales</taxon>
        <taxon>Kribbellaceae</taxon>
        <taxon>Kribbella</taxon>
    </lineage>
</organism>
<evidence type="ECO:0000313" key="3">
    <source>
        <dbReference type="Proteomes" id="UP000294508"/>
    </source>
</evidence>
<dbReference type="AlphaFoldDB" id="A0A4R2HND5"/>
<evidence type="ECO:0000259" key="1">
    <source>
        <dbReference type="Pfam" id="PF00583"/>
    </source>
</evidence>
<dbReference type="GO" id="GO:0016747">
    <property type="term" value="F:acyltransferase activity, transferring groups other than amino-acyl groups"/>
    <property type="evidence" value="ECO:0007669"/>
    <property type="project" value="InterPro"/>
</dbReference>
<evidence type="ECO:0000313" key="2">
    <source>
        <dbReference type="EMBL" id="TCO30111.1"/>
    </source>
</evidence>
<reference evidence="2 3" key="1">
    <citation type="journal article" date="2015" name="Stand. Genomic Sci.">
        <title>Genomic Encyclopedia of Bacterial and Archaeal Type Strains, Phase III: the genomes of soil and plant-associated and newly described type strains.</title>
        <authorList>
            <person name="Whitman W.B."/>
            <person name="Woyke T."/>
            <person name="Klenk H.P."/>
            <person name="Zhou Y."/>
            <person name="Lilburn T.G."/>
            <person name="Beck B.J."/>
            <person name="De Vos P."/>
            <person name="Vandamme P."/>
            <person name="Eisen J.A."/>
            <person name="Garrity G."/>
            <person name="Hugenholtz P."/>
            <person name="Kyrpides N.C."/>
        </authorList>
    </citation>
    <scope>NUCLEOTIDE SEQUENCE [LARGE SCALE GENOMIC DNA]</scope>
    <source>
        <strain evidence="2 3">VKM Ac-2572</strain>
    </source>
</reference>
<name>A0A4R2HND5_9ACTN</name>
<dbReference type="Proteomes" id="UP000294508">
    <property type="component" value="Unassembled WGS sequence"/>
</dbReference>
<sequence>MNGEWAGYVSATLDSSNSIGLPTYVVQELILTPAHRGHGYGPHLSTLLAASLPDRTRILTGTIHAANTGARAAALTAGRHDIGGWLQLPLAG</sequence>
<dbReference type="Gene3D" id="3.40.630.30">
    <property type="match status" value="1"/>
</dbReference>
<dbReference type="InterPro" id="IPR000182">
    <property type="entry name" value="GNAT_dom"/>
</dbReference>
<dbReference type="EMBL" id="SLWN01000005">
    <property type="protein sequence ID" value="TCO30111.1"/>
    <property type="molecule type" value="Genomic_DNA"/>
</dbReference>
<gene>
    <name evidence="2" type="ORF">EV652_105105</name>
</gene>
<comment type="caution">
    <text evidence="2">The sequence shown here is derived from an EMBL/GenBank/DDBJ whole genome shotgun (WGS) entry which is preliminary data.</text>
</comment>
<protein>
    <recommendedName>
        <fullName evidence="1">N-acetyltransferase domain-containing protein</fullName>
    </recommendedName>
</protein>
<proteinExistence type="predicted"/>
<dbReference type="SUPFAM" id="SSF55729">
    <property type="entry name" value="Acyl-CoA N-acyltransferases (Nat)"/>
    <property type="match status" value="1"/>
</dbReference>